<keyword evidence="2" id="KW-1185">Reference proteome</keyword>
<accession>A0ACC2ZSP9</accession>
<keyword evidence="1" id="KW-0808">Transferase</keyword>
<evidence type="ECO:0000313" key="1">
    <source>
        <dbReference type="EMBL" id="KAJ9650649.1"/>
    </source>
</evidence>
<sequence>MTQFVLSLDSSDFLATHYVLLNCLEEGVLLGTSDTARLLERAAEVCLQIDDNERNEAALCFCLKLMRLTAHVWSSTEDEDLSNVALDVYNWIVTVALGKGIASTKVLYNISSLLESLLRYRPRYGTHGDRPLASPRTILLQILKTGPSALRYLIVSSLTTLFEGYVLTEHAAIFDDIVDCLPTDPDGEEGIASRLYILAKLGSRWRTVLRQAVYHIFETVANVPVATSIARRSLDLMAAEVEVGSAAQLLHLFSPQILYTWLENGEIATIPFAPFGYHTLRDLICAEKEELVAQVALRQNPKHVQLLETMLGQSWPDLLKDSFPRSQVYAIINDISLLRVSTEAGPTESALSAWLGEDEYMRCARQAFPEAISHAIVSLSDDKGLEKVLSSSAQYGDILNNYEKMRQKGHSTVQHPSRQQPCFRTKYLVQILYRICYAIDVDLFSCWTPALITFIYRKLLDDAHPALGPLHVASMIRKIRIAVSLAGPVALKGYPLEMLLQSLRPYLTNFHCAEDTMGIYWYLLEHGQDQLERRLSFVAGLGVAIFSALSIFATSTQESTTQESQYLSTMSKTEEFRQWLGQYLLGLNTAHLAPERASRFHDTIGNAKDITTSGSNNLDDPEGMLLQHVLLDQVSIEPLVSPQFFAIIIRALSDGFRLTAGLSGDIMNQDHYLIKAAPVLLRAIQEAKLSKMFLVWAGSALGRAYTIRGPSLELSLPDRRVPALTQDSDSFNNTGSYSRIFRTMIDMLWSDSADAASIAEQTLSFVLSSMAKPDRLSITSALYESTGLEDLLFESTCAQPRPRSTPTPSEHDPVSDWLSFDSSQSWASALARSLILPHKSNQFFNGLLPILQSENHFAEEILPSLVHLVLDTELEQQQRAQDILSKVFNEIFQSFTPNSHDHARLALSVVLYLRSCFYPRETTLAKRNSWLLIDYGHAAAAALKCNLPHTALLLLEIEHSESALQATRARRSSVKLGQTDPKLMADIFAKVDDPDFFYGSHEESDVASVLAKLQHEGHGDRVLAMQSAFFDSTMKVKNAEAALREKGGGIISALSLANLNGLAYATQQYAGSSINMESPELHGESLLNVNQWDVPNTSQKGDDVSLANVLRAIETFQTKPGLDAILHDNLHRAAEDFISQSSGQINPASRLVQLASLSDIFCLVTGSSIEDLNETWACMSKQHMWTSRESFDSVSPLLTAREATFSAMRRNEKSYTLFQTNHVESLLFEIRAVRDSLATGRIHDASQFCLNRAMYLNELQKMAGQVKLNTHNVITYDVANILWSQGEISAPVAMLKALQVAKHSESSEMTISKAELLTDLGQKLSQARLDRPDEVTANYLLPAIKALGGTTIGSMAGRVYHNFAAFCDEQLQDSVGKDDFERIEKIRNRKLQEVNDLADMYKKSEGKARETLRQHYSKAKTWFKLDDEEYKRLKLNREQLLQRCLENYLLSLQACDDYAKDILRFLSLWLANTNLQEANASVQAHLSEVSTIKFAPFVNQLSSRMLDNGDRFQKLLSDLMFKICCDHPYHSLYQLFAVWKTKGAVGDDVASSRHKAASRLATTVQSPKGGSTSQIWISVHNSNINFVQFAQERQDKEMKTGSKIPIRKFKYGQRLEQTVQGLAVKIPPPTMKVQLRADKDYSTLPTFSTFEPQISIAGGVSAPKIVTVVATDGSRHKMLLKGGNDDLRQDAIMEQVFEQVSDLLDDHRPTRQRNLGIRTYKVIPLKENAGIIEFVQNTVPLHDYLLPAHTRYFPKDYKASVCRKMIADAQAKKADERLKVYHTVVEHFHPVMRFFFMEHFLDPNEWFHKRLNYSRSTAAISILGHVLGLGDRHGHNILLDEQTGEVVHIDLGVAFEAGRVLPVPEVVPFRLTRDLVDGMGISGVEGPFRRCCNFTLEALRKNQDAIMTILDVLRWDPLYSWSVSPLRLQRMQDNQEREAAAAAETANGKEGTPGSDEGEMKGKKPATTTGGTEQAEGRKALGDVMEQGGEADRALAIVAKKLSATLSVEATVNELIRQSTDERNLSVLYCGWGAYA</sequence>
<organism evidence="1 2">
    <name type="scientific">Neophaeococcomyces mojaviensis</name>
    <dbReference type="NCBI Taxonomy" id="3383035"/>
    <lineage>
        <taxon>Eukaryota</taxon>
        <taxon>Fungi</taxon>
        <taxon>Dikarya</taxon>
        <taxon>Ascomycota</taxon>
        <taxon>Pezizomycotina</taxon>
        <taxon>Eurotiomycetes</taxon>
        <taxon>Chaetothyriomycetidae</taxon>
        <taxon>Chaetothyriales</taxon>
        <taxon>Chaetothyriales incertae sedis</taxon>
        <taxon>Neophaeococcomyces</taxon>
    </lineage>
</organism>
<evidence type="ECO:0000313" key="2">
    <source>
        <dbReference type="Proteomes" id="UP001172386"/>
    </source>
</evidence>
<dbReference type="EC" id="2.7.11.1" evidence="1"/>
<proteinExistence type="predicted"/>
<dbReference type="EMBL" id="JAPDRQ010000322">
    <property type="protein sequence ID" value="KAJ9650649.1"/>
    <property type="molecule type" value="Genomic_DNA"/>
</dbReference>
<reference evidence="1" key="1">
    <citation type="submission" date="2022-10" db="EMBL/GenBank/DDBJ databases">
        <title>Culturing micro-colonial fungi from biological soil crusts in the Mojave desert and describing Neophaeococcomyces mojavensis, and introducing the new genera and species Taxawa tesnikishii.</title>
        <authorList>
            <person name="Kurbessoian T."/>
            <person name="Stajich J.E."/>
        </authorList>
    </citation>
    <scope>NUCLEOTIDE SEQUENCE</scope>
    <source>
        <strain evidence="1">JES_112</strain>
    </source>
</reference>
<comment type="caution">
    <text evidence="1">The sequence shown here is derived from an EMBL/GenBank/DDBJ whole genome shotgun (WGS) entry which is preliminary data.</text>
</comment>
<gene>
    <name evidence="1" type="primary">TEL1</name>
    <name evidence="1" type="ORF">H2198_010057</name>
</gene>
<protein>
    <submittedName>
        <fullName evidence="1">Serine/threonine-protein kinase tel1</fullName>
        <ecNumber evidence="1">2.7.11.1</ecNumber>
    </submittedName>
</protein>
<dbReference type="Proteomes" id="UP001172386">
    <property type="component" value="Unassembled WGS sequence"/>
</dbReference>
<keyword evidence="1" id="KW-0418">Kinase</keyword>
<name>A0ACC2ZSP9_9EURO</name>